<sequence length="523" mass="60424">MAVNKNVMIIPAIKRVGNNRKEDETPKLRVAAYCRVSTDSDEQASSYEVQIEHYTEFIKKNSEWEFAGIFADDGISGTNTKNRDEFNRMIDECMAGKIDMVITKSISRFARNTLDCLQYIRKLKDKNVAVYFEKENINTLDAKGEIMLTIMASLAQQESQSLSQNVKLGYQYRYQQGEVMVNCSRFLGYTKDENKRLVIVPEEAEIVKRIYREYLEGSSMDKIKKGLEADGILTGAGKKRWHTSTIRKILSNEKYIGDALLQKTYTVDFLTKKRVVNNGIVPQYYVENNHEAIIPREIFMQVQEELVRRSRGHISTSGKKRNFSSNHVFSQIIFCGECGEIYRRVHWNNRGKKSIVWRCVSRLENTGLTCHSRTVLEDMIGLATVEAINKLIGQKDGFLTILKENIETVISETDNNIVAEIDKKLEELQKDLLRLANSKEDYNDIADEIYRLREERHKALAEEAGKKGSKQRLEDMEKFLNEQSTLLEEYDEQLVRRLIEKITVYEDKLTVEFKSGTMIDVVL</sequence>
<comment type="caution">
    <text evidence="4">The sequence shown here is derived from an EMBL/GenBank/DDBJ whole genome shotgun (WGS) entry which is preliminary data.</text>
</comment>
<keyword evidence="5" id="KW-1185">Reference proteome</keyword>
<keyword evidence="1" id="KW-0175">Coiled coil</keyword>
<dbReference type="PROSITE" id="PS51736">
    <property type="entry name" value="RECOMBINASES_3"/>
    <property type="match status" value="1"/>
</dbReference>
<dbReference type="Gene3D" id="3.40.50.1390">
    <property type="entry name" value="Resolvase, N-terminal catalytic domain"/>
    <property type="match status" value="1"/>
</dbReference>
<dbReference type="RefSeq" id="WP_050355282.1">
    <property type="nucleotide sequence ID" value="NZ_LGSS01000007.1"/>
</dbReference>
<dbReference type="InterPro" id="IPR025827">
    <property type="entry name" value="Zn_ribbon_recom_dom"/>
</dbReference>
<dbReference type="EMBL" id="LGSS01000007">
    <property type="protein sequence ID" value="KNF08456.1"/>
    <property type="molecule type" value="Genomic_DNA"/>
</dbReference>
<dbReference type="InterPro" id="IPR036162">
    <property type="entry name" value="Resolvase-like_N_sf"/>
</dbReference>
<dbReference type="Pfam" id="PF00239">
    <property type="entry name" value="Resolvase"/>
    <property type="match status" value="1"/>
</dbReference>
<dbReference type="InterPro" id="IPR011109">
    <property type="entry name" value="DNA_bind_recombinase_dom"/>
</dbReference>
<dbReference type="GO" id="GO:0003677">
    <property type="term" value="F:DNA binding"/>
    <property type="evidence" value="ECO:0007669"/>
    <property type="project" value="InterPro"/>
</dbReference>
<dbReference type="OrthoDB" id="9769353at2"/>
<dbReference type="Gene3D" id="3.90.1750.20">
    <property type="entry name" value="Putative Large Serine Recombinase, Chain B, Domain 2"/>
    <property type="match status" value="1"/>
</dbReference>
<protein>
    <submittedName>
        <fullName evidence="4">Site-specific recombinase, DNA invertase</fullName>
    </submittedName>
</protein>
<evidence type="ECO:0000259" key="2">
    <source>
        <dbReference type="PROSITE" id="PS51736"/>
    </source>
</evidence>
<evidence type="ECO:0000313" key="5">
    <source>
        <dbReference type="Proteomes" id="UP000037267"/>
    </source>
</evidence>
<name>A0A0L0WAE7_GOTPU</name>
<dbReference type="PANTHER" id="PTHR30461:SF23">
    <property type="entry name" value="DNA RECOMBINASE-RELATED"/>
    <property type="match status" value="1"/>
</dbReference>
<dbReference type="Pfam" id="PF07508">
    <property type="entry name" value="Recombinase"/>
    <property type="match status" value="1"/>
</dbReference>
<proteinExistence type="predicted"/>
<evidence type="ECO:0000256" key="1">
    <source>
        <dbReference type="SAM" id="Coils"/>
    </source>
</evidence>
<dbReference type="Pfam" id="PF13408">
    <property type="entry name" value="Zn_ribbon_recom"/>
    <property type="match status" value="1"/>
</dbReference>
<dbReference type="GO" id="GO:0000150">
    <property type="term" value="F:DNA strand exchange activity"/>
    <property type="evidence" value="ECO:0007669"/>
    <property type="project" value="InterPro"/>
</dbReference>
<dbReference type="InterPro" id="IPR038109">
    <property type="entry name" value="DNA_bind_recomb_sf"/>
</dbReference>
<gene>
    <name evidence="4" type="ORF">CLPU_7c00840</name>
</gene>
<reference evidence="5" key="1">
    <citation type="submission" date="2015-07" db="EMBL/GenBank/DDBJ databases">
        <title>Draft genome sequence of the purine-degrading Gottschalkia purinilyticum DSM 1384 (formerly Clostridium purinilyticum).</title>
        <authorList>
            <person name="Poehlein A."/>
            <person name="Schiel-Bengelsdorf B."/>
            <person name="Bengelsdorf F.R."/>
            <person name="Daniel R."/>
            <person name="Duerre P."/>
        </authorList>
    </citation>
    <scope>NUCLEOTIDE SEQUENCE [LARGE SCALE GENOMIC DNA]</scope>
    <source>
        <strain evidence="5">DSM 1384</strain>
    </source>
</reference>
<dbReference type="SUPFAM" id="SSF53041">
    <property type="entry name" value="Resolvase-like"/>
    <property type="match status" value="1"/>
</dbReference>
<dbReference type="InterPro" id="IPR006119">
    <property type="entry name" value="Resolv_N"/>
</dbReference>
<feature type="domain" description="Resolvase/invertase-type recombinase catalytic" evidence="2">
    <location>
        <begin position="29"/>
        <end position="177"/>
    </location>
</feature>
<dbReference type="CDD" id="cd00338">
    <property type="entry name" value="Ser_Recombinase"/>
    <property type="match status" value="1"/>
</dbReference>
<feature type="coiled-coil region" evidence="1">
    <location>
        <begin position="418"/>
        <end position="493"/>
    </location>
</feature>
<evidence type="ECO:0000313" key="4">
    <source>
        <dbReference type="EMBL" id="KNF08456.1"/>
    </source>
</evidence>
<organism evidence="4 5">
    <name type="scientific">Gottschalkia purinilytica</name>
    <name type="common">Clostridium purinilyticum</name>
    <dbReference type="NCBI Taxonomy" id="1503"/>
    <lineage>
        <taxon>Bacteria</taxon>
        <taxon>Bacillati</taxon>
        <taxon>Bacillota</taxon>
        <taxon>Tissierellia</taxon>
        <taxon>Tissierellales</taxon>
        <taxon>Gottschalkiaceae</taxon>
        <taxon>Gottschalkia</taxon>
    </lineage>
</organism>
<dbReference type="PATRIC" id="fig|1503.3.peg.3071"/>
<dbReference type="SMART" id="SM00857">
    <property type="entry name" value="Resolvase"/>
    <property type="match status" value="1"/>
</dbReference>
<accession>A0A0L0WAE7</accession>
<dbReference type="AlphaFoldDB" id="A0A0L0WAE7"/>
<dbReference type="PROSITE" id="PS51737">
    <property type="entry name" value="RECOMBINASE_DNA_BIND"/>
    <property type="match status" value="1"/>
</dbReference>
<feature type="domain" description="Recombinase" evidence="3">
    <location>
        <begin position="186"/>
        <end position="312"/>
    </location>
</feature>
<dbReference type="Proteomes" id="UP000037267">
    <property type="component" value="Unassembled WGS sequence"/>
</dbReference>
<dbReference type="PANTHER" id="PTHR30461">
    <property type="entry name" value="DNA-INVERTASE FROM LAMBDOID PROPHAGE"/>
    <property type="match status" value="1"/>
</dbReference>
<dbReference type="STRING" id="1503.CLPU_7c00840"/>
<evidence type="ECO:0000259" key="3">
    <source>
        <dbReference type="PROSITE" id="PS51737"/>
    </source>
</evidence>
<dbReference type="InterPro" id="IPR050639">
    <property type="entry name" value="SSR_resolvase"/>
</dbReference>